<dbReference type="Gene3D" id="2.60.120.330">
    <property type="entry name" value="B-lactam Antibiotic, Isopenicillin N Synthase, Chain"/>
    <property type="match status" value="1"/>
</dbReference>
<dbReference type="GO" id="GO:0046872">
    <property type="term" value="F:metal ion binding"/>
    <property type="evidence" value="ECO:0007669"/>
    <property type="project" value="UniProtKB-KW"/>
</dbReference>
<dbReference type="Proteomes" id="UP000824120">
    <property type="component" value="Chromosome 10"/>
</dbReference>
<evidence type="ECO:0000256" key="1">
    <source>
        <dbReference type="ARBA" id="ARBA00008056"/>
    </source>
</evidence>
<dbReference type="PROSITE" id="PS51471">
    <property type="entry name" value="FE2OG_OXY"/>
    <property type="match status" value="1"/>
</dbReference>
<name>A0A9J5WZM9_SOLCO</name>
<dbReference type="Pfam" id="PF03171">
    <property type="entry name" value="2OG-FeII_Oxy"/>
    <property type="match status" value="1"/>
</dbReference>
<proteinExistence type="inferred from homology"/>
<dbReference type="SUPFAM" id="SSF51197">
    <property type="entry name" value="Clavaminate synthase-like"/>
    <property type="match status" value="1"/>
</dbReference>
<evidence type="ECO:0000313" key="7">
    <source>
        <dbReference type="EMBL" id="KAG5580855.1"/>
    </source>
</evidence>
<evidence type="ECO:0000256" key="3">
    <source>
        <dbReference type="ARBA" id="ARBA00023002"/>
    </source>
</evidence>
<dbReference type="InterPro" id="IPR005123">
    <property type="entry name" value="Oxoglu/Fe-dep_dioxygenase_dom"/>
</dbReference>
<dbReference type="PANTHER" id="PTHR10209:SF791">
    <property type="entry name" value="1-AMINOCYCLOPROPANE-1-CARBOXYLATE OXIDASE HOMOLOG 1"/>
    <property type="match status" value="1"/>
</dbReference>
<protein>
    <recommendedName>
        <fullName evidence="6">Fe2OG dioxygenase domain-containing protein</fullName>
    </recommendedName>
</protein>
<keyword evidence="8" id="KW-1185">Reference proteome</keyword>
<dbReference type="InterPro" id="IPR044861">
    <property type="entry name" value="IPNS-like_FE2OG_OXY"/>
</dbReference>
<dbReference type="InterPro" id="IPR027443">
    <property type="entry name" value="IPNS-like_sf"/>
</dbReference>
<accession>A0A9J5WZM9</accession>
<dbReference type="OrthoDB" id="288590at2759"/>
<sequence>MHQRHGVSSKRLIIVFQYLSLMKCCEEHDSCFEQDIKIKKQYYTRDITKKVVHASNFDLYNSSVPASNWRYYIIFNLKNGSKSSQSKRISKTMEILMGYFKHKMILGCSLLGLLCQGLCIDRFHLKDMDWAEGLGVLALDYPAYPQPELTIGTNKHFDNDFLTVLLQDHIGGLQMLQQNQWVDVHPTRGALLISNDKYISVEHIVLTNKVEQRVSVPCFFGTDS</sequence>
<reference evidence="7 8" key="1">
    <citation type="submission" date="2020-09" db="EMBL/GenBank/DDBJ databases">
        <title>De no assembly of potato wild relative species, Solanum commersonii.</title>
        <authorList>
            <person name="Cho K."/>
        </authorList>
    </citation>
    <scope>NUCLEOTIDE SEQUENCE [LARGE SCALE GENOMIC DNA]</scope>
    <source>
        <strain evidence="7">LZ3.2</strain>
        <tissue evidence="7">Leaf</tissue>
    </source>
</reference>
<dbReference type="GO" id="GO:0051213">
    <property type="term" value="F:dioxygenase activity"/>
    <property type="evidence" value="ECO:0007669"/>
    <property type="project" value="UniProtKB-ARBA"/>
</dbReference>
<feature type="non-terminal residue" evidence="7">
    <location>
        <position position="224"/>
    </location>
</feature>
<organism evidence="7 8">
    <name type="scientific">Solanum commersonii</name>
    <name type="common">Commerson's wild potato</name>
    <name type="synonym">Commerson's nightshade</name>
    <dbReference type="NCBI Taxonomy" id="4109"/>
    <lineage>
        <taxon>Eukaryota</taxon>
        <taxon>Viridiplantae</taxon>
        <taxon>Streptophyta</taxon>
        <taxon>Embryophyta</taxon>
        <taxon>Tracheophyta</taxon>
        <taxon>Spermatophyta</taxon>
        <taxon>Magnoliopsida</taxon>
        <taxon>eudicotyledons</taxon>
        <taxon>Gunneridae</taxon>
        <taxon>Pentapetalae</taxon>
        <taxon>asterids</taxon>
        <taxon>lamiids</taxon>
        <taxon>Solanales</taxon>
        <taxon>Solanaceae</taxon>
        <taxon>Solanoideae</taxon>
        <taxon>Solaneae</taxon>
        <taxon>Solanum</taxon>
    </lineage>
</organism>
<dbReference type="PANTHER" id="PTHR10209">
    <property type="entry name" value="OXIDOREDUCTASE, 2OG-FE II OXYGENASE FAMILY PROTEIN"/>
    <property type="match status" value="1"/>
</dbReference>
<evidence type="ECO:0000259" key="6">
    <source>
        <dbReference type="PROSITE" id="PS51471"/>
    </source>
</evidence>
<comment type="caution">
    <text evidence="7">The sequence shown here is derived from an EMBL/GenBank/DDBJ whole genome shotgun (WGS) entry which is preliminary data.</text>
</comment>
<dbReference type="EMBL" id="JACXVP010000010">
    <property type="protein sequence ID" value="KAG5580855.1"/>
    <property type="molecule type" value="Genomic_DNA"/>
</dbReference>
<evidence type="ECO:0000256" key="4">
    <source>
        <dbReference type="ARBA" id="ARBA00023004"/>
    </source>
</evidence>
<keyword evidence="2 5" id="KW-0479">Metal-binding</keyword>
<comment type="similarity">
    <text evidence="1 5">Belongs to the iron/ascorbate-dependent oxidoreductase family.</text>
</comment>
<keyword evidence="3 5" id="KW-0560">Oxidoreductase</keyword>
<dbReference type="AlphaFoldDB" id="A0A9J5WZM9"/>
<evidence type="ECO:0000313" key="8">
    <source>
        <dbReference type="Proteomes" id="UP000824120"/>
    </source>
</evidence>
<gene>
    <name evidence="7" type="ORF">H5410_051482</name>
</gene>
<evidence type="ECO:0000256" key="5">
    <source>
        <dbReference type="RuleBase" id="RU003682"/>
    </source>
</evidence>
<evidence type="ECO:0000256" key="2">
    <source>
        <dbReference type="ARBA" id="ARBA00022723"/>
    </source>
</evidence>
<feature type="domain" description="Fe2OG dioxygenase" evidence="6">
    <location>
        <begin position="132"/>
        <end position="223"/>
    </location>
</feature>
<keyword evidence="4 5" id="KW-0408">Iron</keyword>